<proteinExistence type="predicted"/>
<feature type="domain" description="C2H2-type" evidence="2">
    <location>
        <begin position="583"/>
        <end position="608"/>
    </location>
</feature>
<feature type="region of interest" description="Disordered" evidence="1">
    <location>
        <begin position="204"/>
        <end position="229"/>
    </location>
</feature>
<dbReference type="Gene3D" id="3.30.160.60">
    <property type="entry name" value="Classic Zinc Finger"/>
    <property type="match status" value="2"/>
</dbReference>
<feature type="region of interest" description="Disordered" evidence="1">
    <location>
        <begin position="90"/>
        <end position="137"/>
    </location>
</feature>
<feature type="region of interest" description="Disordered" evidence="1">
    <location>
        <begin position="622"/>
        <end position="641"/>
    </location>
</feature>
<dbReference type="SUPFAM" id="SSF57667">
    <property type="entry name" value="beta-beta-alpha zinc fingers"/>
    <property type="match status" value="1"/>
</dbReference>
<sequence length="641" mass="69596">MTEAAATQPHVNWPEDPVLNEFPPNSPLMKKSELRGSLPRSPPPQNSFPPPCFATDDDDLYDTPKGQIHPGDAFLIQHLDNNRNAAIAQNAAVRPLPPIRSASNDCDREPLYRRQPTQQTPPNGYSKPKEQPPTNPRSLEHLAANALKCVVIEPRVKLESPLTRDISTSTFFLSIHDKEGNLASSAPNSFYTFRKEHVKISSLSSPPASSAANGFSTSSSPANSAPNGFSTFRKEHVEIDNLSSPPANFTPNDFSTSSPPANSAPNGFFTFRKEHVKIDNLSSPPASSAPNGFSTSSPPANSASNSFSTFRKEHVKIDNISSPPASSAPNGFSTSSPPANSAPNGFSTFRKEHIKIDNLSSPPALTPDSAGLPPFSPRKTSDPNNKPTIPSLRTTFGDINVFLNPQVQQNGPGSASSPGFMTSLHPHQVPGSAGNHSKAPISPPDSYQASPQTLLVTGSYRAPVTTHIPKQLTEQEAIEELNFRKRTSTISIPIPLSPSSIPHHPPPPESAIAPTSTYVCTFAGCKAPPFQTQYLLNSHANVHSSARPHYCPVQGCPRSEGGKGFKRKNEMIRHGLVHDSPGYVCPFCPDRDHRYPRPDNLQRHVRVHHSDKNKDDPQLRNVLAQRADGPNRGRRRRGMPL</sequence>
<feature type="domain" description="C2H2-type" evidence="2">
    <location>
        <begin position="518"/>
        <end position="543"/>
    </location>
</feature>
<organism evidence="3">
    <name type="scientific">Bionectria ochroleuca</name>
    <name type="common">Gliocladium roseum</name>
    <dbReference type="NCBI Taxonomy" id="29856"/>
    <lineage>
        <taxon>Eukaryota</taxon>
        <taxon>Fungi</taxon>
        <taxon>Dikarya</taxon>
        <taxon>Ascomycota</taxon>
        <taxon>Pezizomycotina</taxon>
        <taxon>Sordariomycetes</taxon>
        <taxon>Hypocreomycetidae</taxon>
        <taxon>Hypocreales</taxon>
        <taxon>Bionectriaceae</taxon>
        <taxon>Clonostachys</taxon>
    </lineage>
</organism>
<feature type="compositionally biased region" description="Low complexity" evidence="1">
    <location>
        <begin position="282"/>
        <end position="306"/>
    </location>
</feature>
<dbReference type="PANTHER" id="PTHR46179">
    <property type="entry name" value="ZINC FINGER PROTEIN"/>
    <property type="match status" value="1"/>
</dbReference>
<feature type="region of interest" description="Disordered" evidence="1">
    <location>
        <begin position="1"/>
        <end position="68"/>
    </location>
</feature>
<feature type="compositionally biased region" description="Polar residues" evidence="1">
    <location>
        <begin position="241"/>
        <end position="256"/>
    </location>
</feature>
<dbReference type="AlphaFoldDB" id="A0A0B7KIL1"/>
<feature type="domain" description="C2H2-type" evidence="2">
    <location>
        <begin position="549"/>
        <end position="578"/>
    </location>
</feature>
<dbReference type="InterPro" id="IPR036236">
    <property type="entry name" value="Znf_C2H2_sf"/>
</dbReference>
<protein>
    <recommendedName>
        <fullName evidence="2">C2H2-type domain-containing protein</fullName>
    </recommendedName>
</protein>
<gene>
    <name evidence="3" type="ORF">BN869_000010768_1</name>
</gene>
<feature type="region of interest" description="Disordered" evidence="1">
    <location>
        <begin position="358"/>
        <end position="448"/>
    </location>
</feature>
<evidence type="ECO:0000313" key="3">
    <source>
        <dbReference type="EMBL" id="CEO54710.1"/>
    </source>
</evidence>
<feature type="region of interest" description="Disordered" evidence="1">
    <location>
        <begin position="280"/>
        <end position="306"/>
    </location>
</feature>
<feature type="compositionally biased region" description="Pro residues" evidence="1">
    <location>
        <begin position="40"/>
        <end position="52"/>
    </location>
</feature>
<dbReference type="EMBL" id="CDPU01000045">
    <property type="protein sequence ID" value="CEO54710.1"/>
    <property type="molecule type" value="Genomic_DNA"/>
</dbReference>
<accession>A0A0B7KIL1</accession>
<dbReference type="SMART" id="SM00355">
    <property type="entry name" value="ZnF_C2H2"/>
    <property type="match status" value="3"/>
</dbReference>
<dbReference type="InterPro" id="IPR013087">
    <property type="entry name" value="Znf_C2H2_type"/>
</dbReference>
<reference evidence="3" key="1">
    <citation type="submission" date="2015-01" db="EMBL/GenBank/DDBJ databases">
        <authorList>
            <person name="Durling Mikael"/>
        </authorList>
    </citation>
    <scope>NUCLEOTIDE SEQUENCE</scope>
</reference>
<evidence type="ECO:0000256" key="1">
    <source>
        <dbReference type="SAM" id="MobiDB-lite"/>
    </source>
</evidence>
<name>A0A0B7KIL1_BIOOC</name>
<dbReference type="GO" id="GO:0006357">
    <property type="term" value="P:regulation of transcription by RNA polymerase II"/>
    <property type="evidence" value="ECO:0007669"/>
    <property type="project" value="TreeGrafter"/>
</dbReference>
<feature type="compositionally biased region" description="Polar residues" evidence="1">
    <location>
        <begin position="382"/>
        <end position="394"/>
    </location>
</feature>
<feature type="compositionally biased region" description="Basic residues" evidence="1">
    <location>
        <begin position="632"/>
        <end position="641"/>
    </location>
</feature>
<evidence type="ECO:0000259" key="2">
    <source>
        <dbReference type="SMART" id="SM00355"/>
    </source>
</evidence>
<feature type="region of interest" description="Disordered" evidence="1">
    <location>
        <begin position="319"/>
        <end position="346"/>
    </location>
</feature>
<feature type="compositionally biased region" description="Low complexity" evidence="1">
    <location>
        <begin position="321"/>
        <end position="344"/>
    </location>
</feature>
<dbReference type="PANTHER" id="PTHR46179:SF19">
    <property type="entry name" value="C2H2 FINGER DOMAIN TRANSCRIPTION FACTOR (EUROFUNG)-RELATED"/>
    <property type="match status" value="1"/>
</dbReference>
<feature type="region of interest" description="Disordered" evidence="1">
    <location>
        <begin position="241"/>
        <end position="267"/>
    </location>
</feature>
<feature type="compositionally biased region" description="Polar residues" evidence="1">
    <location>
        <begin position="403"/>
        <end position="420"/>
    </location>
</feature>
<dbReference type="GO" id="GO:0005634">
    <property type="term" value="C:nucleus"/>
    <property type="evidence" value="ECO:0007669"/>
    <property type="project" value="TreeGrafter"/>
</dbReference>
<dbReference type="InterPro" id="IPR051061">
    <property type="entry name" value="Zinc_finger_trans_reg"/>
</dbReference>
<feature type="compositionally biased region" description="Low complexity" evidence="1">
    <location>
        <begin position="257"/>
        <end position="266"/>
    </location>
</feature>